<feature type="transmembrane region" description="Helical" evidence="1">
    <location>
        <begin position="6"/>
        <end position="24"/>
    </location>
</feature>
<dbReference type="AlphaFoldDB" id="A0A174I1I8"/>
<evidence type="ECO:0000313" key="2">
    <source>
        <dbReference type="EMBL" id="CUO79160.1"/>
    </source>
</evidence>
<evidence type="ECO:0000256" key="1">
    <source>
        <dbReference type="SAM" id="Phobius"/>
    </source>
</evidence>
<sequence length="36" mass="3859">MKLKKIGKIAVVIAASTALVTTLINDKKNKESTSNE</sequence>
<gene>
    <name evidence="2" type="ORF">ERS852470_03379</name>
</gene>
<reference evidence="2 3" key="1">
    <citation type="submission" date="2015-09" db="EMBL/GenBank/DDBJ databases">
        <authorList>
            <consortium name="Pathogen Informatics"/>
        </authorList>
    </citation>
    <scope>NUCLEOTIDE SEQUENCE [LARGE SCALE GENOMIC DNA]</scope>
    <source>
        <strain evidence="2 3">2789STDY5834855</strain>
    </source>
</reference>
<dbReference type="EMBL" id="CYZV01000053">
    <property type="protein sequence ID" value="CUO79160.1"/>
    <property type="molecule type" value="Genomic_DNA"/>
</dbReference>
<keyword evidence="1" id="KW-0812">Transmembrane</keyword>
<protein>
    <submittedName>
        <fullName evidence="2">Uncharacterized protein</fullName>
    </submittedName>
</protein>
<organism evidence="2 3">
    <name type="scientific">Clostridium disporicum</name>
    <dbReference type="NCBI Taxonomy" id="84024"/>
    <lineage>
        <taxon>Bacteria</taxon>
        <taxon>Bacillati</taxon>
        <taxon>Bacillota</taxon>
        <taxon>Clostridia</taxon>
        <taxon>Eubacteriales</taxon>
        <taxon>Clostridiaceae</taxon>
        <taxon>Clostridium</taxon>
    </lineage>
</organism>
<keyword evidence="1" id="KW-1133">Transmembrane helix</keyword>
<evidence type="ECO:0000313" key="3">
    <source>
        <dbReference type="Proteomes" id="UP000095558"/>
    </source>
</evidence>
<name>A0A174I1I8_9CLOT</name>
<keyword evidence="1" id="KW-0472">Membrane</keyword>
<proteinExistence type="predicted"/>
<accession>A0A174I1I8</accession>
<dbReference type="Proteomes" id="UP000095558">
    <property type="component" value="Unassembled WGS sequence"/>
</dbReference>